<proteinExistence type="predicted"/>
<dbReference type="EMBL" id="SNYJ01000008">
    <property type="protein sequence ID" value="TDQ39244.1"/>
    <property type="molecule type" value="Genomic_DNA"/>
</dbReference>
<evidence type="ECO:0000313" key="3">
    <source>
        <dbReference type="Proteomes" id="UP000295632"/>
    </source>
</evidence>
<accession>A0A4R6U859</accession>
<name>A0A4R6U859_9BACI</name>
<gene>
    <name evidence="2" type="ORF">EV213_108196</name>
</gene>
<keyword evidence="3" id="KW-1185">Reference proteome</keyword>
<organism evidence="2 3">
    <name type="scientific">Aureibacillus halotolerans</name>
    <dbReference type="NCBI Taxonomy" id="1508390"/>
    <lineage>
        <taxon>Bacteria</taxon>
        <taxon>Bacillati</taxon>
        <taxon>Bacillota</taxon>
        <taxon>Bacilli</taxon>
        <taxon>Bacillales</taxon>
        <taxon>Bacillaceae</taxon>
        <taxon>Aureibacillus</taxon>
    </lineage>
</organism>
<feature type="domain" description="Gp28/Gp37-like" evidence="1">
    <location>
        <begin position="3"/>
        <end position="345"/>
    </location>
</feature>
<sequence length="361" mass="40595">MSTIRVIDRAFNFLGDVEVYSSLIWRRSWHGIGSFELHCATGEAGVEHLVEGNLIYIVGNSAEAAEIDYVQMHDSNGGSIVVRGTALDGWLSRRITYPPNNQAYDTFTLPAESAMKRLVQTNAISSRPIDSLVITSDQRRGDNVAKQTRYKGLAEEVESISRVSGIGWRIRADTSNKNYAFECAPGRDLTEEQDVLSKAIFSIERNNLKNRILTRSKLSYRNVALVAGAGEGVERKIVTVGNVNGTERRELFVDARDLQQEEGMTNAQYEELLRTRGLEKLEEAARVESFEAALSGSNLVYRQDYDLGDIVTVFDREWGVRFNQRITEITEIYETGDVQLEATFGITAPTLIERIKQEVRR</sequence>
<reference evidence="2 3" key="1">
    <citation type="submission" date="2019-03" db="EMBL/GenBank/DDBJ databases">
        <title>Genomic Encyclopedia of Type Strains, Phase IV (KMG-IV): sequencing the most valuable type-strain genomes for metagenomic binning, comparative biology and taxonomic classification.</title>
        <authorList>
            <person name="Goeker M."/>
        </authorList>
    </citation>
    <scope>NUCLEOTIDE SEQUENCE [LARGE SCALE GENOMIC DNA]</scope>
    <source>
        <strain evidence="2 3">DSM 28697</strain>
    </source>
</reference>
<evidence type="ECO:0000259" key="1">
    <source>
        <dbReference type="Pfam" id="PF14594"/>
    </source>
</evidence>
<dbReference type="AlphaFoldDB" id="A0A4R6U859"/>
<comment type="caution">
    <text evidence="2">The sequence shown here is derived from an EMBL/GenBank/DDBJ whole genome shotgun (WGS) entry which is preliminary data.</text>
</comment>
<protein>
    <submittedName>
        <fullName evidence="2">ReqiPepy6 Gp37-like protein</fullName>
    </submittedName>
</protein>
<dbReference type="InterPro" id="IPR029432">
    <property type="entry name" value="Gp28/Gp37-like_dom"/>
</dbReference>
<dbReference type="RefSeq" id="WP_166639271.1">
    <property type="nucleotide sequence ID" value="NZ_SNYJ01000008.1"/>
</dbReference>
<evidence type="ECO:0000313" key="2">
    <source>
        <dbReference type="EMBL" id="TDQ39244.1"/>
    </source>
</evidence>
<dbReference type="Pfam" id="PF14594">
    <property type="entry name" value="Sipho_Gp37"/>
    <property type="match status" value="1"/>
</dbReference>
<dbReference type="Proteomes" id="UP000295632">
    <property type="component" value="Unassembled WGS sequence"/>
</dbReference>